<dbReference type="SUPFAM" id="SSF110710">
    <property type="entry name" value="TTHA0583/YokD-like"/>
    <property type="match status" value="1"/>
</dbReference>
<dbReference type="Proteomes" id="UP000031937">
    <property type="component" value="Unassembled WGS sequence"/>
</dbReference>
<dbReference type="PANTHER" id="PTHR11104">
    <property type="entry name" value="AMINOGLYCOSIDE N3-ACETYLTRANSFERASE"/>
    <property type="match status" value="1"/>
</dbReference>
<evidence type="ECO:0000256" key="5">
    <source>
        <dbReference type="RuleBase" id="RU365031"/>
    </source>
</evidence>
<dbReference type="Pfam" id="PF02522">
    <property type="entry name" value="Antibiotic_NAT"/>
    <property type="match status" value="1"/>
</dbReference>
<dbReference type="PANTHER" id="PTHR11104:SF0">
    <property type="entry name" value="SPBETA PROPHAGE-DERIVED AMINOGLYCOSIDE N(3')-ACETYLTRANSFERASE-LIKE PROTEIN YOKD"/>
    <property type="match status" value="1"/>
</dbReference>
<dbReference type="EC" id="2.3.1.-" evidence="5"/>
<name>A0A0C3NKD4_9PORP</name>
<dbReference type="InterPro" id="IPR003679">
    <property type="entry name" value="Amioglycoside_AcTrfase"/>
</dbReference>
<evidence type="ECO:0000256" key="1">
    <source>
        <dbReference type="ARBA" id="ARBA00006383"/>
    </source>
</evidence>
<comment type="catalytic activity">
    <reaction evidence="5">
        <text>a 2-deoxystreptamine antibiotic + acetyl-CoA = an N(3)-acetyl-2-deoxystreptamine antibiotic + CoA + H(+)</text>
        <dbReference type="Rhea" id="RHEA:12665"/>
        <dbReference type="ChEBI" id="CHEBI:15378"/>
        <dbReference type="ChEBI" id="CHEBI:57287"/>
        <dbReference type="ChEBI" id="CHEBI:57288"/>
        <dbReference type="ChEBI" id="CHEBI:57921"/>
        <dbReference type="ChEBI" id="CHEBI:77452"/>
        <dbReference type="EC" id="2.3.1.81"/>
    </reaction>
</comment>
<dbReference type="Proteomes" id="UP000031980">
    <property type="component" value="Unassembled WGS sequence"/>
</dbReference>
<keyword evidence="3 5" id="KW-0808">Transferase</keyword>
<evidence type="ECO:0000256" key="3">
    <source>
        <dbReference type="ARBA" id="ARBA00022679"/>
    </source>
</evidence>
<protein>
    <recommendedName>
        <fullName evidence="2 5">Aminoglycoside N(3)-acetyltransferase</fullName>
        <ecNumber evidence="5">2.3.1.-</ecNumber>
    </recommendedName>
</protein>
<evidence type="ECO:0000313" key="7">
    <source>
        <dbReference type="EMBL" id="KIO46937.1"/>
    </source>
</evidence>
<keyword evidence="9" id="KW-1185">Reference proteome</keyword>
<accession>A0A0C3NKD4</accession>
<proteinExistence type="inferred from homology"/>
<evidence type="ECO:0000256" key="2">
    <source>
        <dbReference type="ARBA" id="ARBA00012882"/>
    </source>
</evidence>
<comment type="caution">
    <text evidence="6">The sequence shown here is derived from an EMBL/GenBank/DDBJ whole genome shotgun (WGS) entry which is preliminary data.</text>
</comment>
<dbReference type="EMBL" id="JPIT01000008">
    <property type="protein sequence ID" value="KIO46937.1"/>
    <property type="molecule type" value="Genomic_DNA"/>
</dbReference>
<sequence>MRIAKRILGIPQNQTLTLRSFQKYFRLRFGPWVYKKKINTKDIIEEMKKMGMKNGSNIFIHSTWDEMYNYNGSEENLIDAILEVIGPEGTLIMPALPLLRKGKIFDVKKSITGAGTLAETFRRYPGVKRSINVQHSVCALGPQSDFLLKEHHLGESCWDEKSPYFRLSQIDALVFTLGLRRYYIGTMLHCVESVLRKSYPYYSSFYTREPVKHEYIDYDGEHKYYYCYDNRYVRYKFFATKRMTKKHFNKNWYACSQISNLIIGVYHAKEIIPHLINLGKKGIDVYQNSGKRGYKFDK</sequence>
<dbReference type="GO" id="GO:0046353">
    <property type="term" value="F:aminoglycoside 3-N-acetyltransferase activity"/>
    <property type="evidence" value="ECO:0007669"/>
    <property type="project" value="UniProtKB-EC"/>
</dbReference>
<keyword evidence="4 5" id="KW-0012">Acyltransferase</keyword>
<organism evidence="6 9">
    <name type="scientific">Sanguibacteroides justesenii</name>
    <dbReference type="NCBI Taxonomy" id="1547597"/>
    <lineage>
        <taxon>Bacteria</taxon>
        <taxon>Pseudomonadati</taxon>
        <taxon>Bacteroidota</taxon>
        <taxon>Bacteroidia</taxon>
        <taxon>Bacteroidales</taxon>
        <taxon>Porphyromonadaceae</taxon>
        <taxon>Sanguibacteroides</taxon>
    </lineage>
</organism>
<dbReference type="GO" id="GO:0046677">
    <property type="term" value="P:response to antibiotic"/>
    <property type="evidence" value="ECO:0007669"/>
    <property type="project" value="UniProtKB-KW"/>
</dbReference>
<comment type="similarity">
    <text evidence="1 5">Belongs to the antibiotic N-acetyltransferase family.</text>
</comment>
<dbReference type="InterPro" id="IPR028345">
    <property type="entry name" value="Antibiotic_NAT-like"/>
</dbReference>
<evidence type="ECO:0000256" key="4">
    <source>
        <dbReference type="ARBA" id="ARBA00023315"/>
    </source>
</evidence>
<gene>
    <name evidence="6" type="ORF">BA92_02120</name>
    <name evidence="7" type="ORF">IE90_02650</name>
</gene>
<dbReference type="AlphaFoldDB" id="A0A0C3NKD4"/>
<evidence type="ECO:0000313" key="9">
    <source>
        <dbReference type="Proteomes" id="UP000031980"/>
    </source>
</evidence>
<dbReference type="EMBL" id="JPIU01000025">
    <property type="protein sequence ID" value="KIO46682.1"/>
    <property type="molecule type" value="Genomic_DNA"/>
</dbReference>
<evidence type="ECO:0000313" key="6">
    <source>
        <dbReference type="EMBL" id="KIO46682.1"/>
    </source>
</evidence>
<evidence type="ECO:0000313" key="8">
    <source>
        <dbReference type="Proteomes" id="UP000031937"/>
    </source>
</evidence>
<reference evidence="6 9" key="1">
    <citation type="submission" date="2014-07" db="EMBL/GenBank/DDBJ databases">
        <title>Porphyromonadaceae bacterium OUH 308042 = ATCC BAA-2681 = DSM 28342 draft genome.</title>
        <authorList>
            <person name="Sydenham T.V."/>
            <person name="Hasman H."/>
            <person name="Justensen U.S."/>
        </authorList>
    </citation>
    <scope>NUCLEOTIDE SEQUENCE [LARGE SCALE GENOMIC DNA]</scope>
    <source>
        <strain evidence="6 9">OUH 308042</strain>
    </source>
</reference>
<reference evidence="7 8" key="2">
    <citation type="submission" date="2014-07" db="EMBL/GenBank/DDBJ databases">
        <title>Porphyromonadaceae bacterium OUH 334697 = ATCC BAA-2682 = DSM 28341 draft genome.</title>
        <authorList>
            <person name="Sydenham T.V."/>
            <person name="Hasman H."/>
            <person name="Justesen U.S."/>
        </authorList>
    </citation>
    <scope>NUCLEOTIDE SEQUENCE [LARGE SCALE GENOMIC DNA]</scope>
    <source>
        <strain evidence="7 8">OUH 334697</strain>
    </source>
</reference>
<keyword evidence="5" id="KW-0046">Antibiotic resistance</keyword>